<evidence type="ECO:0000256" key="6">
    <source>
        <dbReference type="ARBA" id="ARBA00022454"/>
    </source>
</evidence>
<dbReference type="GO" id="GO:0016705">
    <property type="term" value="F:oxidoreductase activity, acting on paired donors, with incorporation or reduction of molecular oxygen"/>
    <property type="evidence" value="ECO:0007669"/>
    <property type="project" value="InterPro"/>
</dbReference>
<name>A0A833VX20_9POAL</name>
<dbReference type="SUPFAM" id="SSF48264">
    <property type="entry name" value="Cytochrome P450"/>
    <property type="match status" value="1"/>
</dbReference>
<comment type="subcellular location">
    <subcellularLocation>
        <location evidence="3">Chromosome</location>
    </subcellularLocation>
    <subcellularLocation>
        <location evidence="2">Membrane</location>
        <topology evidence="2">Single-pass membrane protein</topology>
    </subcellularLocation>
    <subcellularLocation>
        <location evidence="1">Nucleus</location>
    </subcellularLocation>
</comment>
<dbReference type="GO" id="GO:0030527">
    <property type="term" value="F:structural constituent of chromatin"/>
    <property type="evidence" value="ECO:0007669"/>
    <property type="project" value="InterPro"/>
</dbReference>
<organism evidence="14 15">
    <name type="scientific">Carex littledalei</name>
    <dbReference type="NCBI Taxonomy" id="544730"/>
    <lineage>
        <taxon>Eukaryota</taxon>
        <taxon>Viridiplantae</taxon>
        <taxon>Streptophyta</taxon>
        <taxon>Embryophyta</taxon>
        <taxon>Tracheophyta</taxon>
        <taxon>Spermatophyta</taxon>
        <taxon>Magnoliopsida</taxon>
        <taxon>Liliopsida</taxon>
        <taxon>Poales</taxon>
        <taxon>Cyperaceae</taxon>
        <taxon>Cyperoideae</taxon>
        <taxon>Cariceae</taxon>
        <taxon>Carex</taxon>
        <taxon>Carex subgen. Euthyceras</taxon>
    </lineage>
</organism>
<dbReference type="GO" id="GO:0003677">
    <property type="term" value="F:DNA binding"/>
    <property type="evidence" value="ECO:0007669"/>
    <property type="project" value="UniProtKB-KW"/>
</dbReference>
<dbReference type="GO" id="GO:0000786">
    <property type="term" value="C:nucleosome"/>
    <property type="evidence" value="ECO:0007669"/>
    <property type="project" value="UniProtKB-KW"/>
</dbReference>
<dbReference type="InterPro" id="IPR009072">
    <property type="entry name" value="Histone-fold"/>
</dbReference>
<evidence type="ECO:0000256" key="7">
    <source>
        <dbReference type="ARBA" id="ARBA00022692"/>
    </source>
</evidence>
<dbReference type="GO" id="GO:0020037">
    <property type="term" value="F:heme binding"/>
    <property type="evidence" value="ECO:0007669"/>
    <property type="project" value="InterPro"/>
</dbReference>
<evidence type="ECO:0000313" key="14">
    <source>
        <dbReference type="EMBL" id="KAF3339058.1"/>
    </source>
</evidence>
<dbReference type="GO" id="GO:0046982">
    <property type="term" value="F:protein heterodimerization activity"/>
    <property type="evidence" value="ECO:0007669"/>
    <property type="project" value="InterPro"/>
</dbReference>
<dbReference type="PANTHER" id="PTHR47956">
    <property type="entry name" value="CYTOCHROME P450 71B11-RELATED"/>
    <property type="match status" value="1"/>
</dbReference>
<dbReference type="GO" id="GO:0005506">
    <property type="term" value="F:iron ion binding"/>
    <property type="evidence" value="ECO:0007669"/>
    <property type="project" value="InterPro"/>
</dbReference>
<sequence>MAPDAVQGGTDAVSALLEWVMSELVRNPRVMKKAQDEVRRLRGRKIITEFDLAKLDFLRLVIKETLRLHPVVPLIPRVCQETLNLLGHEICKGTTVLVNVWSIAVKSLAAVVSQYKELLPFCTGLSFMRLGSNRDKRSHYVVLLFWNKVLARTICTLQHLLSWTSQPTNTNPLNRYISKKGYNVIDRAMFGWGKGGGGKRLGKGGTMHHRKVLKDNIQDITKTCYPTA</sequence>
<dbReference type="Proteomes" id="UP000623129">
    <property type="component" value="Unassembled WGS sequence"/>
</dbReference>
<keyword evidence="13" id="KW-0544">Nucleosome core</keyword>
<reference evidence="14" key="1">
    <citation type="submission" date="2020-01" db="EMBL/GenBank/DDBJ databases">
        <title>Genome sequence of Kobresia littledalei, the first chromosome-level genome in the family Cyperaceae.</title>
        <authorList>
            <person name="Qu G."/>
        </authorList>
    </citation>
    <scope>NUCLEOTIDE SEQUENCE</scope>
    <source>
        <strain evidence="14">C.B.Clarke</strain>
        <tissue evidence="14">Leaf</tissue>
    </source>
</reference>
<evidence type="ECO:0000256" key="2">
    <source>
        <dbReference type="ARBA" id="ARBA00004167"/>
    </source>
</evidence>
<keyword evidence="12" id="KW-0539">Nucleus</keyword>
<evidence type="ECO:0000256" key="8">
    <source>
        <dbReference type="ARBA" id="ARBA00022989"/>
    </source>
</evidence>
<evidence type="ECO:0000256" key="9">
    <source>
        <dbReference type="ARBA" id="ARBA00023002"/>
    </source>
</evidence>
<keyword evidence="7" id="KW-0812">Transmembrane</keyword>
<dbReference type="GO" id="GO:0004497">
    <property type="term" value="F:monooxygenase activity"/>
    <property type="evidence" value="ECO:0007669"/>
    <property type="project" value="InterPro"/>
</dbReference>
<dbReference type="PRINTS" id="PR00623">
    <property type="entry name" value="HISTONEH4"/>
</dbReference>
<dbReference type="Gene3D" id="1.10.20.10">
    <property type="entry name" value="Histone, subunit A"/>
    <property type="match status" value="1"/>
</dbReference>
<evidence type="ECO:0000256" key="10">
    <source>
        <dbReference type="ARBA" id="ARBA00023125"/>
    </source>
</evidence>
<proteinExistence type="inferred from homology"/>
<dbReference type="AlphaFoldDB" id="A0A833VX20"/>
<comment type="caution">
    <text evidence="14">The sequence shown here is derived from an EMBL/GenBank/DDBJ whole genome shotgun (WGS) entry which is preliminary data.</text>
</comment>
<dbReference type="InterPro" id="IPR036396">
    <property type="entry name" value="Cyt_P450_sf"/>
</dbReference>
<evidence type="ECO:0000256" key="12">
    <source>
        <dbReference type="ARBA" id="ARBA00023242"/>
    </source>
</evidence>
<evidence type="ECO:0000256" key="1">
    <source>
        <dbReference type="ARBA" id="ARBA00004123"/>
    </source>
</evidence>
<evidence type="ECO:0000256" key="11">
    <source>
        <dbReference type="ARBA" id="ARBA00023136"/>
    </source>
</evidence>
<dbReference type="InterPro" id="IPR001951">
    <property type="entry name" value="Histone_H4"/>
</dbReference>
<evidence type="ECO:0000256" key="13">
    <source>
        <dbReference type="ARBA" id="ARBA00023269"/>
    </source>
</evidence>
<dbReference type="EMBL" id="SWLB01000004">
    <property type="protein sequence ID" value="KAF3339058.1"/>
    <property type="molecule type" value="Genomic_DNA"/>
</dbReference>
<gene>
    <name evidence="14" type="ORF">FCM35_KLT16529</name>
</gene>
<accession>A0A833VX20</accession>
<dbReference type="Gene3D" id="1.10.630.10">
    <property type="entry name" value="Cytochrome P450"/>
    <property type="match status" value="1"/>
</dbReference>
<dbReference type="InterPro" id="IPR050193">
    <property type="entry name" value="Cytochrome_P450_71"/>
</dbReference>
<evidence type="ECO:0000256" key="5">
    <source>
        <dbReference type="ARBA" id="ARBA00010617"/>
    </source>
</evidence>
<dbReference type="InterPro" id="IPR001128">
    <property type="entry name" value="Cyt_P450"/>
</dbReference>
<evidence type="ECO:0000256" key="4">
    <source>
        <dbReference type="ARBA" id="ARBA00006564"/>
    </source>
</evidence>
<dbReference type="GO" id="GO:0005634">
    <property type="term" value="C:nucleus"/>
    <property type="evidence" value="ECO:0007669"/>
    <property type="project" value="UniProtKB-SubCell"/>
</dbReference>
<keyword evidence="15" id="KW-1185">Reference proteome</keyword>
<comment type="similarity">
    <text evidence="4">Belongs to the histone H4 family.</text>
</comment>
<evidence type="ECO:0000313" key="15">
    <source>
        <dbReference type="Proteomes" id="UP000623129"/>
    </source>
</evidence>
<keyword evidence="9" id="KW-0560">Oxidoreductase</keyword>
<keyword evidence="10" id="KW-0238">DNA-binding</keyword>
<keyword evidence="6" id="KW-0158">Chromosome</keyword>
<evidence type="ECO:0000256" key="3">
    <source>
        <dbReference type="ARBA" id="ARBA00004286"/>
    </source>
</evidence>
<keyword evidence="8" id="KW-1133">Transmembrane helix</keyword>
<dbReference type="PANTHER" id="PTHR47956:SF107">
    <property type="entry name" value="CYTOCHROME P450 71B13-RELATED"/>
    <property type="match status" value="1"/>
</dbReference>
<dbReference type="GO" id="GO:0016020">
    <property type="term" value="C:membrane"/>
    <property type="evidence" value="ECO:0007669"/>
    <property type="project" value="UniProtKB-SubCell"/>
</dbReference>
<keyword evidence="11" id="KW-0472">Membrane</keyword>
<dbReference type="Pfam" id="PF00067">
    <property type="entry name" value="p450"/>
    <property type="match status" value="1"/>
</dbReference>
<comment type="similarity">
    <text evidence="5">Belongs to the cytochrome P450 family.</text>
</comment>
<dbReference type="OrthoDB" id="1470350at2759"/>
<protein>
    <submittedName>
        <fullName evidence="14">Ent-isokaurene C2-hydroxylase</fullName>
    </submittedName>
</protein>